<name>B9T9B1_RICCO</name>
<dbReference type="EMBL" id="EQ975334">
    <property type="protein sequence ID" value="EEF27555.1"/>
    <property type="molecule type" value="Genomic_DNA"/>
</dbReference>
<proteinExistence type="predicted"/>
<keyword evidence="3" id="KW-1185">Reference proteome</keyword>
<feature type="compositionally biased region" description="Polar residues" evidence="1">
    <location>
        <begin position="51"/>
        <end position="60"/>
    </location>
</feature>
<dbReference type="AlphaFoldDB" id="B9T9B1"/>
<dbReference type="InParanoid" id="B9T9B1"/>
<gene>
    <name evidence="2" type="ORF">RCOM_0023410</name>
</gene>
<protein>
    <submittedName>
        <fullName evidence="2">Uncharacterized protein</fullName>
    </submittedName>
</protein>
<feature type="compositionally biased region" description="Low complexity" evidence="1">
    <location>
        <begin position="33"/>
        <end position="49"/>
    </location>
</feature>
<dbReference type="Proteomes" id="UP000008311">
    <property type="component" value="Unassembled WGS sequence"/>
</dbReference>
<sequence length="157" mass="16482">MSSIRPESPGGETTKPTPERRRPPSASGVRAQASHSGAAAPHKAPAATAIRKTTGTDTASVPSATLRASAMTSCGEGLPLLRFPMLYVLVVAQLGSIITQNRLKRHFGCWCNHFKYGNKCGHFTSPGGTGAAYQFAADGPACFVAPSAHGQRSRHPR</sequence>
<reference evidence="3" key="1">
    <citation type="journal article" date="2010" name="Nat. Biotechnol.">
        <title>Draft genome sequence of the oilseed species Ricinus communis.</title>
        <authorList>
            <person name="Chan A.P."/>
            <person name="Crabtree J."/>
            <person name="Zhao Q."/>
            <person name="Lorenzi H."/>
            <person name="Orvis J."/>
            <person name="Puiu D."/>
            <person name="Melake-Berhan A."/>
            <person name="Jones K.M."/>
            <person name="Redman J."/>
            <person name="Chen G."/>
            <person name="Cahoon E.B."/>
            <person name="Gedil M."/>
            <person name="Stanke M."/>
            <person name="Haas B.J."/>
            <person name="Wortman J.R."/>
            <person name="Fraser-Liggett C.M."/>
            <person name="Ravel J."/>
            <person name="Rabinowicz P.D."/>
        </authorList>
    </citation>
    <scope>NUCLEOTIDE SEQUENCE [LARGE SCALE GENOMIC DNA]</scope>
    <source>
        <strain evidence="3">cv. Hale</strain>
    </source>
</reference>
<evidence type="ECO:0000313" key="3">
    <source>
        <dbReference type="Proteomes" id="UP000008311"/>
    </source>
</evidence>
<evidence type="ECO:0000313" key="2">
    <source>
        <dbReference type="EMBL" id="EEF27555.1"/>
    </source>
</evidence>
<organism evidence="2 3">
    <name type="scientific">Ricinus communis</name>
    <name type="common">Castor bean</name>
    <dbReference type="NCBI Taxonomy" id="3988"/>
    <lineage>
        <taxon>Eukaryota</taxon>
        <taxon>Viridiplantae</taxon>
        <taxon>Streptophyta</taxon>
        <taxon>Embryophyta</taxon>
        <taxon>Tracheophyta</taxon>
        <taxon>Spermatophyta</taxon>
        <taxon>Magnoliopsida</taxon>
        <taxon>eudicotyledons</taxon>
        <taxon>Gunneridae</taxon>
        <taxon>Pentapetalae</taxon>
        <taxon>rosids</taxon>
        <taxon>fabids</taxon>
        <taxon>Malpighiales</taxon>
        <taxon>Euphorbiaceae</taxon>
        <taxon>Acalyphoideae</taxon>
        <taxon>Acalypheae</taxon>
        <taxon>Ricinus</taxon>
    </lineage>
</organism>
<feature type="region of interest" description="Disordered" evidence="1">
    <location>
        <begin position="1"/>
        <end position="60"/>
    </location>
</feature>
<accession>B9T9B1</accession>
<evidence type="ECO:0000256" key="1">
    <source>
        <dbReference type="SAM" id="MobiDB-lite"/>
    </source>
</evidence>